<evidence type="ECO:0000313" key="2">
    <source>
        <dbReference type="Proteomes" id="UP000800039"/>
    </source>
</evidence>
<keyword evidence="2" id="KW-1185">Reference proteome</keyword>
<comment type="caution">
    <text evidence="1">The sequence shown here is derived from an EMBL/GenBank/DDBJ whole genome shotgun (WGS) entry which is preliminary data.</text>
</comment>
<evidence type="ECO:0000313" key="1">
    <source>
        <dbReference type="EMBL" id="KAF1845303.1"/>
    </source>
</evidence>
<reference evidence="1" key="1">
    <citation type="submission" date="2020-01" db="EMBL/GenBank/DDBJ databases">
        <authorList>
            <consortium name="DOE Joint Genome Institute"/>
            <person name="Haridas S."/>
            <person name="Albert R."/>
            <person name="Binder M."/>
            <person name="Bloem J."/>
            <person name="Labutti K."/>
            <person name="Salamov A."/>
            <person name="Andreopoulos B."/>
            <person name="Baker S.E."/>
            <person name="Barry K."/>
            <person name="Bills G."/>
            <person name="Bluhm B.H."/>
            <person name="Cannon C."/>
            <person name="Castanera R."/>
            <person name="Culley D.E."/>
            <person name="Daum C."/>
            <person name="Ezra D."/>
            <person name="Gonzalez J.B."/>
            <person name="Henrissat B."/>
            <person name="Kuo A."/>
            <person name="Liang C."/>
            <person name="Lipzen A."/>
            <person name="Lutzoni F."/>
            <person name="Magnuson J."/>
            <person name="Mondo S."/>
            <person name="Nolan M."/>
            <person name="Ohm R."/>
            <person name="Pangilinan J."/>
            <person name="Park H.-J."/>
            <person name="Ramirez L."/>
            <person name="Alfaro M."/>
            <person name="Sun H."/>
            <person name="Tritt A."/>
            <person name="Yoshinaga Y."/>
            <person name="Zwiers L.-H."/>
            <person name="Turgeon B.G."/>
            <person name="Goodwin S.B."/>
            <person name="Spatafora J.W."/>
            <person name="Crous P.W."/>
            <person name="Grigoriev I.V."/>
        </authorList>
    </citation>
    <scope>NUCLEOTIDE SEQUENCE</scope>
    <source>
        <strain evidence="1">CBS 394.84</strain>
    </source>
</reference>
<sequence length="88" mass="9866">MKLRSSIALFVSRHMIAVRFRHSQAQCCPVILIPTRRDSLSSTKTLARRQNEAAVRGPWTLMYPLLVVSIPGLSNYQDAQSAARPVTE</sequence>
<dbReference type="GeneID" id="63843779"/>
<gene>
    <name evidence="1" type="ORF">K460DRAFT_106567</name>
</gene>
<dbReference type="AlphaFoldDB" id="A0A9P4L8I4"/>
<dbReference type="RefSeq" id="XP_040787866.1">
    <property type="nucleotide sequence ID" value="XM_040926528.1"/>
</dbReference>
<accession>A0A9P4L8I4</accession>
<organism evidence="1 2">
    <name type="scientific">Cucurbitaria berberidis CBS 394.84</name>
    <dbReference type="NCBI Taxonomy" id="1168544"/>
    <lineage>
        <taxon>Eukaryota</taxon>
        <taxon>Fungi</taxon>
        <taxon>Dikarya</taxon>
        <taxon>Ascomycota</taxon>
        <taxon>Pezizomycotina</taxon>
        <taxon>Dothideomycetes</taxon>
        <taxon>Pleosporomycetidae</taxon>
        <taxon>Pleosporales</taxon>
        <taxon>Pleosporineae</taxon>
        <taxon>Cucurbitariaceae</taxon>
        <taxon>Cucurbitaria</taxon>
    </lineage>
</organism>
<dbReference type="Proteomes" id="UP000800039">
    <property type="component" value="Unassembled WGS sequence"/>
</dbReference>
<protein>
    <submittedName>
        <fullName evidence="1">Uncharacterized protein</fullName>
    </submittedName>
</protein>
<name>A0A9P4L8I4_9PLEO</name>
<proteinExistence type="predicted"/>
<dbReference type="EMBL" id="ML976616">
    <property type="protein sequence ID" value="KAF1845303.1"/>
    <property type="molecule type" value="Genomic_DNA"/>
</dbReference>